<feature type="domain" description="Insertion element IS150 protein InsJ-like helix-turn-helix" evidence="3">
    <location>
        <begin position="76"/>
        <end position="115"/>
    </location>
</feature>
<name>A0A437ST86_9LACO</name>
<dbReference type="InterPro" id="IPR010921">
    <property type="entry name" value="Trp_repressor/repl_initiator"/>
</dbReference>
<comment type="similarity">
    <text evidence="1">Belongs to the IS150/IS1296 orfA family.</text>
</comment>
<reference evidence="4 5" key="1">
    <citation type="submission" date="2018-12" db="EMBL/GenBank/DDBJ databases">
        <authorList>
            <person name="Meng J."/>
        </authorList>
    </citation>
    <scope>NUCLEOTIDE SEQUENCE [LARGE SCALE GENOMIC DNA]</scope>
    <source>
        <strain evidence="4 5">HT111-2</strain>
    </source>
</reference>
<organism evidence="4 5">
    <name type="scientific">Lactobacillus xujianguonis</name>
    <dbReference type="NCBI Taxonomy" id="2495899"/>
    <lineage>
        <taxon>Bacteria</taxon>
        <taxon>Bacillati</taxon>
        <taxon>Bacillota</taxon>
        <taxon>Bacilli</taxon>
        <taxon>Lactobacillales</taxon>
        <taxon>Lactobacillaceae</taxon>
        <taxon>Lactobacillus</taxon>
    </lineage>
</organism>
<evidence type="ECO:0000256" key="2">
    <source>
        <dbReference type="SAM" id="Coils"/>
    </source>
</evidence>
<evidence type="ECO:0000313" key="4">
    <source>
        <dbReference type="EMBL" id="RVU70057.1"/>
    </source>
</evidence>
<accession>A0A437ST86</accession>
<dbReference type="InterPro" id="IPR052057">
    <property type="entry name" value="IS150/IS1296_orfA-like"/>
</dbReference>
<dbReference type="SUPFAM" id="SSF48295">
    <property type="entry name" value="TrpR-like"/>
    <property type="match status" value="2"/>
</dbReference>
<proteinExistence type="inferred from homology"/>
<protein>
    <submittedName>
        <fullName evidence="4">Transposase</fullName>
    </submittedName>
</protein>
<dbReference type="AlphaFoldDB" id="A0A437ST86"/>
<dbReference type="Proteomes" id="UP000288291">
    <property type="component" value="Unassembled WGS sequence"/>
</dbReference>
<gene>
    <name evidence="4" type="ORF">EJK17_09515</name>
</gene>
<dbReference type="PANTHER" id="PTHR33795">
    <property type="entry name" value="INSERTION ELEMENT IS150 PROTEIN INSJ"/>
    <property type="match status" value="1"/>
</dbReference>
<feature type="coiled-coil region" evidence="2">
    <location>
        <begin position="194"/>
        <end position="234"/>
    </location>
</feature>
<dbReference type="EMBL" id="RXIA01000032">
    <property type="protein sequence ID" value="RVU70057.1"/>
    <property type="molecule type" value="Genomic_DNA"/>
</dbReference>
<dbReference type="InterPro" id="IPR055247">
    <property type="entry name" value="InsJ-like_HTH"/>
</dbReference>
<keyword evidence="2" id="KW-0175">Coiled coil</keyword>
<evidence type="ECO:0000259" key="3">
    <source>
        <dbReference type="Pfam" id="PF13518"/>
    </source>
</evidence>
<dbReference type="InterPro" id="IPR036388">
    <property type="entry name" value="WH-like_DNA-bd_sf"/>
</dbReference>
<dbReference type="PANTHER" id="PTHR33795:SF1">
    <property type="entry name" value="INSERTION ELEMENT IS150 PROTEIN INSJ"/>
    <property type="match status" value="1"/>
</dbReference>
<comment type="caution">
    <text evidence="4">The sequence shown here is derived from an EMBL/GenBank/DDBJ whole genome shotgun (WGS) entry which is preliminary data.</text>
</comment>
<sequence length="246" mass="29309">MGFFMPRKSKYSFKQKKWAVQQYSNGYMSAVEIARQLNMPGKNGPIRIREWTYQYQSNHEAFLSNAKHNVHYSKEFKEKVVQEYLNGNISLSSLANKYGIRSHETVRRWVSKYNSHIDNRGYEPYPEVYMIKARRKTTQPERIQIVQYCINHDKNYAKTAAKFNCSYQQVYSWTQKYLADGEAGLTDKRGRRKQPEELSELELANRRIKELERKLKEEQAKNEFLKKLDQLERMCLPGNQNIDKQQ</sequence>
<feature type="domain" description="Insertion element IS150 protein InsJ-like helix-turn-helix" evidence="3">
    <location>
        <begin position="141"/>
        <end position="193"/>
    </location>
</feature>
<dbReference type="Pfam" id="PF13518">
    <property type="entry name" value="HTH_28"/>
    <property type="match status" value="2"/>
</dbReference>
<dbReference type="GO" id="GO:0043565">
    <property type="term" value="F:sequence-specific DNA binding"/>
    <property type="evidence" value="ECO:0007669"/>
    <property type="project" value="InterPro"/>
</dbReference>
<evidence type="ECO:0000313" key="5">
    <source>
        <dbReference type="Proteomes" id="UP000288291"/>
    </source>
</evidence>
<dbReference type="Gene3D" id="1.10.10.10">
    <property type="entry name" value="Winged helix-like DNA-binding domain superfamily/Winged helix DNA-binding domain"/>
    <property type="match status" value="2"/>
</dbReference>
<keyword evidence="5" id="KW-1185">Reference proteome</keyword>
<evidence type="ECO:0000256" key="1">
    <source>
        <dbReference type="ARBA" id="ARBA00038232"/>
    </source>
</evidence>